<evidence type="ECO:0000256" key="4">
    <source>
        <dbReference type="ARBA" id="ARBA00023136"/>
    </source>
</evidence>
<evidence type="ECO:0000313" key="7">
    <source>
        <dbReference type="WBParaSite" id="Gr19_v10_g2810.t1"/>
    </source>
</evidence>
<dbReference type="Pfam" id="PF02466">
    <property type="entry name" value="Tim17"/>
    <property type="match status" value="1"/>
</dbReference>
<dbReference type="GO" id="GO:0030150">
    <property type="term" value="P:protein import into mitochondrial matrix"/>
    <property type="evidence" value="ECO:0007669"/>
    <property type="project" value="TreeGrafter"/>
</dbReference>
<evidence type="ECO:0000256" key="5">
    <source>
        <dbReference type="SAM" id="MobiDB-lite"/>
    </source>
</evidence>
<dbReference type="PANTHER" id="PTHR15371">
    <property type="entry name" value="TIM23"/>
    <property type="match status" value="1"/>
</dbReference>
<keyword evidence="2" id="KW-0812">Transmembrane</keyword>
<evidence type="ECO:0000256" key="1">
    <source>
        <dbReference type="ARBA" id="ARBA00004141"/>
    </source>
</evidence>
<keyword evidence="3" id="KW-1133">Transmembrane helix</keyword>
<dbReference type="GO" id="GO:0008320">
    <property type="term" value="F:protein transmembrane transporter activity"/>
    <property type="evidence" value="ECO:0007669"/>
    <property type="project" value="TreeGrafter"/>
</dbReference>
<dbReference type="InterPro" id="IPR045238">
    <property type="entry name" value="Tim23-like"/>
</dbReference>
<feature type="compositionally biased region" description="Polar residues" evidence="5">
    <location>
        <begin position="1"/>
        <end position="11"/>
    </location>
</feature>
<comment type="subcellular location">
    <subcellularLocation>
        <location evidence="1">Membrane</location>
        <topology evidence="1">Multi-pass membrane protein</topology>
    </subcellularLocation>
</comment>
<sequence length="243" mass="26091">MMLWGSSTPTTVPADEPKEKTGHDDSHLRLIRGDQSDKVESTSAVESSGISGRDAMPFFALDQLKQAGVPLKAQINPYLQMDPSIFRESQPQIIMPEGYEAGRGKFEFALGYIGCSVIGGFGVGSVRGMLGEFGNPQNKALAWNPWYTRVLNAATKHGSGYAQTAGTAMFLYSLTELGLKLSRADDLLNSFIAGPVAGGLYRGLPHGLRAGGIGAVAGLGLVTAWNLCDRDSRRELREILRLS</sequence>
<keyword evidence="4" id="KW-0472">Membrane</keyword>
<keyword evidence="6" id="KW-1185">Reference proteome</keyword>
<dbReference type="Proteomes" id="UP000887572">
    <property type="component" value="Unplaced"/>
</dbReference>
<name>A0A914HMC1_GLORO</name>
<feature type="compositionally biased region" description="Basic and acidic residues" evidence="5">
    <location>
        <begin position="15"/>
        <end position="40"/>
    </location>
</feature>
<organism evidence="6 7">
    <name type="scientific">Globodera rostochiensis</name>
    <name type="common">Golden nematode worm</name>
    <name type="synonym">Heterodera rostochiensis</name>
    <dbReference type="NCBI Taxonomy" id="31243"/>
    <lineage>
        <taxon>Eukaryota</taxon>
        <taxon>Metazoa</taxon>
        <taxon>Ecdysozoa</taxon>
        <taxon>Nematoda</taxon>
        <taxon>Chromadorea</taxon>
        <taxon>Rhabditida</taxon>
        <taxon>Tylenchina</taxon>
        <taxon>Tylenchomorpha</taxon>
        <taxon>Tylenchoidea</taxon>
        <taxon>Heteroderidae</taxon>
        <taxon>Heteroderinae</taxon>
        <taxon>Globodera</taxon>
    </lineage>
</organism>
<feature type="region of interest" description="Disordered" evidence="5">
    <location>
        <begin position="1"/>
        <end position="50"/>
    </location>
</feature>
<dbReference type="AlphaFoldDB" id="A0A914HMC1"/>
<feature type="compositionally biased region" description="Polar residues" evidence="5">
    <location>
        <begin position="41"/>
        <end position="50"/>
    </location>
</feature>
<dbReference type="GO" id="GO:0005744">
    <property type="term" value="C:TIM23 mitochondrial import inner membrane translocase complex"/>
    <property type="evidence" value="ECO:0007669"/>
    <property type="project" value="TreeGrafter"/>
</dbReference>
<evidence type="ECO:0000256" key="3">
    <source>
        <dbReference type="ARBA" id="ARBA00022989"/>
    </source>
</evidence>
<evidence type="ECO:0000256" key="2">
    <source>
        <dbReference type="ARBA" id="ARBA00022692"/>
    </source>
</evidence>
<dbReference type="PANTHER" id="PTHR15371:SF0">
    <property type="entry name" value="SD19278P"/>
    <property type="match status" value="1"/>
</dbReference>
<dbReference type="WBParaSite" id="Gr19_v10_g2810.t1">
    <property type="protein sequence ID" value="Gr19_v10_g2810.t1"/>
    <property type="gene ID" value="Gr19_v10_g2810"/>
</dbReference>
<evidence type="ECO:0000313" key="6">
    <source>
        <dbReference type="Proteomes" id="UP000887572"/>
    </source>
</evidence>
<reference evidence="7" key="1">
    <citation type="submission" date="2022-11" db="UniProtKB">
        <authorList>
            <consortium name="WormBaseParasite"/>
        </authorList>
    </citation>
    <scope>IDENTIFICATION</scope>
</reference>
<accession>A0A914HMC1</accession>
<protein>
    <submittedName>
        <fullName evidence="7">Mitochondrial import inner membrane translocase subunit TIM23</fullName>
    </submittedName>
</protein>
<proteinExistence type="predicted"/>